<dbReference type="InterPro" id="IPR005220">
    <property type="entry name" value="CarO-like"/>
</dbReference>
<dbReference type="STRING" id="370622.LA66_05970"/>
<dbReference type="SUPFAM" id="SSF101756">
    <property type="entry name" value="Hypothetical protein YgiW"/>
    <property type="match status" value="1"/>
</dbReference>
<reference evidence="3 4" key="1">
    <citation type="submission" date="2014-09" db="EMBL/GenBank/DDBJ databases">
        <title>Isolation and characterization of Aurantimonas altamirensis ON-56566 from clinical sample following a dog bite.</title>
        <authorList>
            <person name="Eshaghi A."/>
            <person name="Li A."/>
            <person name="Shahinas D."/>
            <person name="Bahn P."/>
            <person name="Kus J.V."/>
            <person name="Patel S.N."/>
        </authorList>
    </citation>
    <scope>NUCLEOTIDE SEQUENCE [LARGE SCALE GENOMIC DNA]</scope>
    <source>
        <strain evidence="3 4">ON-56566</strain>
    </source>
</reference>
<dbReference type="Gene3D" id="2.40.50.200">
    <property type="entry name" value="Bacterial OB-fold"/>
    <property type="match status" value="1"/>
</dbReference>
<dbReference type="AlphaFoldDB" id="A0A0B1Q6Y1"/>
<gene>
    <name evidence="3" type="ORF">LA66_05970</name>
</gene>
<name>A0A0B1Q6Y1_9HYPH</name>
<evidence type="ECO:0000256" key="2">
    <source>
        <dbReference type="SAM" id="SignalP"/>
    </source>
</evidence>
<dbReference type="PANTHER" id="PTHR36571">
    <property type="entry name" value="PROTEIN YGIW"/>
    <property type="match status" value="1"/>
</dbReference>
<dbReference type="EMBL" id="JRFJ01000001">
    <property type="protein sequence ID" value="KHJ56139.1"/>
    <property type="molecule type" value="Genomic_DNA"/>
</dbReference>
<sequence>MLRQTLTPAAIALLLTTGAMAQFTGPSDVAQAQSRQYPPTTVQDIKADPKDEMKATLEGRILRKVADEEYLFSDDTGEIRVEIDDDDFPRQPVSETTRVRLEGEVDTHRYKEVDFDVDRMTILP</sequence>
<dbReference type="InterPro" id="IPR036700">
    <property type="entry name" value="BOBF_sf"/>
</dbReference>
<dbReference type="RefSeq" id="WP_039190954.1">
    <property type="nucleotide sequence ID" value="NZ_JAQRFV010000020.1"/>
</dbReference>
<accession>A0A0B1Q6Y1</accession>
<dbReference type="NCBIfam" id="NF033674">
    <property type="entry name" value="stress_OB_fold"/>
    <property type="match status" value="1"/>
</dbReference>
<dbReference type="Proteomes" id="UP000030826">
    <property type="component" value="Unassembled WGS sequence"/>
</dbReference>
<evidence type="ECO:0000256" key="1">
    <source>
        <dbReference type="ARBA" id="ARBA00022729"/>
    </source>
</evidence>
<dbReference type="Pfam" id="PF04076">
    <property type="entry name" value="BOF"/>
    <property type="match status" value="1"/>
</dbReference>
<comment type="caution">
    <text evidence="3">The sequence shown here is derived from an EMBL/GenBank/DDBJ whole genome shotgun (WGS) entry which is preliminary data.</text>
</comment>
<evidence type="ECO:0000313" key="3">
    <source>
        <dbReference type="EMBL" id="KHJ56139.1"/>
    </source>
</evidence>
<dbReference type="OrthoDB" id="6650354at2"/>
<evidence type="ECO:0000313" key="4">
    <source>
        <dbReference type="Proteomes" id="UP000030826"/>
    </source>
</evidence>
<proteinExistence type="predicted"/>
<keyword evidence="1 2" id="KW-0732">Signal</keyword>
<dbReference type="PANTHER" id="PTHR36571:SF1">
    <property type="entry name" value="PROTEIN YGIW"/>
    <property type="match status" value="1"/>
</dbReference>
<feature type="chain" id="PRO_5002080461" evidence="2">
    <location>
        <begin position="22"/>
        <end position="124"/>
    </location>
</feature>
<organism evidence="3 4">
    <name type="scientific">Aureimonas altamirensis</name>
    <dbReference type="NCBI Taxonomy" id="370622"/>
    <lineage>
        <taxon>Bacteria</taxon>
        <taxon>Pseudomonadati</taxon>
        <taxon>Pseudomonadota</taxon>
        <taxon>Alphaproteobacteria</taxon>
        <taxon>Hyphomicrobiales</taxon>
        <taxon>Aurantimonadaceae</taxon>
        <taxon>Aureimonas</taxon>
    </lineage>
</organism>
<feature type="signal peptide" evidence="2">
    <location>
        <begin position="1"/>
        <end position="21"/>
    </location>
</feature>
<protein>
    <submittedName>
        <fullName evidence="3">Uncharacterized protein</fullName>
    </submittedName>
</protein>